<evidence type="ECO:0000313" key="2">
    <source>
        <dbReference type="Proteomes" id="UP000634134"/>
    </source>
</evidence>
<keyword evidence="1" id="KW-0808">Transferase</keyword>
<dbReference type="Pfam" id="PF13651">
    <property type="entry name" value="EcoRI_methylase"/>
    <property type="match status" value="1"/>
</dbReference>
<organism evidence="1 2">
    <name type="scientific">Dyadobacter subterraneus</name>
    <dbReference type="NCBI Taxonomy" id="2773304"/>
    <lineage>
        <taxon>Bacteria</taxon>
        <taxon>Pseudomonadati</taxon>
        <taxon>Bacteroidota</taxon>
        <taxon>Cytophagia</taxon>
        <taxon>Cytophagales</taxon>
        <taxon>Spirosomataceae</taxon>
        <taxon>Dyadobacter</taxon>
    </lineage>
</organism>
<reference evidence="2" key="1">
    <citation type="submission" date="2023-07" db="EMBL/GenBank/DDBJ databases">
        <title>Dyadobacter sp. nov 'subterranea' isolated from contaminted grondwater.</title>
        <authorList>
            <person name="Szabo I."/>
            <person name="Al-Omari J."/>
            <person name="Szerdahelyi S.G."/>
            <person name="Rado J."/>
        </authorList>
    </citation>
    <scope>NUCLEOTIDE SEQUENCE [LARGE SCALE GENOMIC DNA]</scope>
    <source>
        <strain evidence="2">UP-52</strain>
    </source>
</reference>
<comment type="caution">
    <text evidence="1">The sequence shown here is derived from an EMBL/GenBank/DDBJ whole genome shotgun (WGS) entry which is preliminary data.</text>
</comment>
<dbReference type="InterPro" id="IPR025247">
    <property type="entry name" value="EcoRI-like_methylase"/>
</dbReference>
<dbReference type="PROSITE" id="PS00092">
    <property type="entry name" value="N6_MTASE"/>
    <property type="match status" value="1"/>
</dbReference>
<dbReference type="InterPro" id="IPR002052">
    <property type="entry name" value="DNA_methylase_N6_adenine_CS"/>
</dbReference>
<gene>
    <name evidence="1" type="ORF">IEE83_26895</name>
</gene>
<dbReference type="GO" id="GO:0032259">
    <property type="term" value="P:methylation"/>
    <property type="evidence" value="ECO:0007669"/>
    <property type="project" value="UniProtKB-KW"/>
</dbReference>
<dbReference type="RefSeq" id="WP_194123841.1">
    <property type="nucleotide sequence ID" value="NZ_JACYGY010000002.1"/>
</dbReference>
<keyword evidence="2" id="KW-1185">Reference proteome</keyword>
<dbReference type="Proteomes" id="UP000634134">
    <property type="component" value="Unassembled WGS sequence"/>
</dbReference>
<evidence type="ECO:0000313" key="1">
    <source>
        <dbReference type="EMBL" id="MBE9465526.1"/>
    </source>
</evidence>
<keyword evidence="1" id="KW-0489">Methyltransferase</keyword>
<accession>A0ABR9WKS9</accession>
<proteinExistence type="predicted"/>
<dbReference type="GO" id="GO:0008168">
    <property type="term" value="F:methyltransferase activity"/>
    <property type="evidence" value="ECO:0007669"/>
    <property type="project" value="UniProtKB-KW"/>
</dbReference>
<sequence length="367" mass="42602">MTDTLRQSRILNNPCFQELNTTKNGIFSTRNQDFQQAKQGKNDEFYTSLEDIELEMIHYTNYFKGKVIYCNCDDPQESNFFRYFYNNFEELGLKKLITACYRSQNADLFDNKISEKAVYLEYSGRQNVNKISKDELIHTKQFKGDGDFRSAESIELLQQADVVVTNPPFSLFKEYCAQLVKYKKKFVIIGNMNAVTYVSVFPLIQNNELWYGPSIRSGDREFRVPSNYPLAASGTRKDEHGNKYVRVKGVRWFTNIDFQSRHIDLPLEKSYSPSTNPKYANCDAIEVSKSKDIPYDFDGLMGVPISFLDQYNPDQFEILGSSRSLSRPMSEIAEKGTYSQGGPRFYLPNGDGTYRRMYERIIIKKKQ</sequence>
<protein>
    <submittedName>
        <fullName evidence="1">Adenine-specific methyltransferase EcoRI family protein</fullName>
    </submittedName>
</protein>
<name>A0ABR9WKS9_9BACT</name>
<dbReference type="EMBL" id="JACYGY010000002">
    <property type="protein sequence ID" value="MBE9465526.1"/>
    <property type="molecule type" value="Genomic_DNA"/>
</dbReference>